<dbReference type="EMBL" id="JPKZ01002949">
    <property type="protein sequence ID" value="KHN74227.1"/>
    <property type="molecule type" value="Genomic_DNA"/>
</dbReference>
<dbReference type="AlphaFoldDB" id="A0A0B2UYS1"/>
<dbReference type="PANTHER" id="PTHR19134">
    <property type="entry name" value="RECEPTOR-TYPE TYROSINE-PROTEIN PHOSPHATASE"/>
    <property type="match status" value="1"/>
</dbReference>
<feature type="domain" description="Tyrosine-protein phosphatase" evidence="1">
    <location>
        <begin position="68"/>
        <end position="371"/>
    </location>
</feature>
<dbReference type="InterPro" id="IPR003595">
    <property type="entry name" value="Tyr_Pase_cat"/>
</dbReference>
<dbReference type="PRINTS" id="PR00700">
    <property type="entry name" value="PRTYPHPHTASE"/>
</dbReference>
<dbReference type="SMART" id="SM00404">
    <property type="entry name" value="PTPc_motif"/>
    <property type="match status" value="1"/>
</dbReference>
<dbReference type="GO" id="GO:0004725">
    <property type="term" value="F:protein tyrosine phosphatase activity"/>
    <property type="evidence" value="ECO:0007669"/>
    <property type="project" value="InterPro"/>
</dbReference>
<dbReference type="InterPro" id="IPR029021">
    <property type="entry name" value="Prot-tyrosine_phosphatase-like"/>
</dbReference>
<name>A0A0B2UYS1_TOXCA</name>
<evidence type="ECO:0000313" key="2">
    <source>
        <dbReference type="EMBL" id="KHN74227.1"/>
    </source>
</evidence>
<dbReference type="InterPro" id="IPR000242">
    <property type="entry name" value="PTP_cat"/>
</dbReference>
<keyword evidence="3" id="KW-1185">Reference proteome</keyword>
<organism evidence="2 3">
    <name type="scientific">Toxocara canis</name>
    <name type="common">Canine roundworm</name>
    <dbReference type="NCBI Taxonomy" id="6265"/>
    <lineage>
        <taxon>Eukaryota</taxon>
        <taxon>Metazoa</taxon>
        <taxon>Ecdysozoa</taxon>
        <taxon>Nematoda</taxon>
        <taxon>Chromadorea</taxon>
        <taxon>Rhabditida</taxon>
        <taxon>Spirurina</taxon>
        <taxon>Ascaridomorpha</taxon>
        <taxon>Ascaridoidea</taxon>
        <taxon>Toxocaridae</taxon>
        <taxon>Toxocara</taxon>
    </lineage>
</organism>
<sequence>MAGEEEEDGQQVQQEACMGEEAMDETKVETMTPKDFVDAIAQEGGQLLVKWHKMITKNPPKVDAFLEPTNTAKNRFPNILLYDRSRVKIKDNLGSDYYHASFVDSYDKIDGYVLAQAPFDDDTESDFWRVVYQERPKLIVLLSTLTGEDGRKLMRNFWPSEAKEERRFVKGYIVVRCNSVDQEKDSDSYQLLVMGPGQRGKSGLRTTLIHYKKWIEDKAIPDSLLEFRATVKLATTRAVKGGLDGPVCLVCPSGVHRCGTFAVLDIILDRLANERKTGIIIPFEDRKFGHTGWWENIACTGSFKRVESLIGFGSATIPPFCHGYLCVRQGTSVMLRSVGLLETVAIVRKQRYGCVTHFAHYNHVADLIVRQAISSGIVDPSCIGSGKKK</sequence>
<dbReference type="Pfam" id="PF00102">
    <property type="entry name" value="Y_phosphatase"/>
    <property type="match status" value="1"/>
</dbReference>
<dbReference type="Proteomes" id="UP000031036">
    <property type="component" value="Unassembled WGS sequence"/>
</dbReference>
<evidence type="ECO:0000313" key="3">
    <source>
        <dbReference type="Proteomes" id="UP000031036"/>
    </source>
</evidence>
<accession>A0A0B2UYS1</accession>
<comment type="caution">
    <text evidence="2">The sequence shown here is derived from an EMBL/GenBank/DDBJ whole genome shotgun (WGS) entry which is preliminary data.</text>
</comment>
<dbReference type="OMA" id="SDYYHAS"/>
<evidence type="ECO:0000259" key="1">
    <source>
        <dbReference type="PROSITE" id="PS50055"/>
    </source>
</evidence>
<gene>
    <name evidence="2" type="primary">Ptprz1</name>
    <name evidence="2" type="ORF">Tcan_18105</name>
</gene>
<keyword evidence="2" id="KW-0675">Receptor</keyword>
<dbReference type="Gene3D" id="3.90.190.10">
    <property type="entry name" value="Protein tyrosine phosphatase superfamily"/>
    <property type="match status" value="1"/>
</dbReference>
<dbReference type="STRING" id="6265.A0A0B2UYS1"/>
<dbReference type="InterPro" id="IPR050348">
    <property type="entry name" value="Protein-Tyr_Phosphatase"/>
</dbReference>
<dbReference type="CDD" id="cd00047">
    <property type="entry name" value="PTPc"/>
    <property type="match status" value="1"/>
</dbReference>
<reference evidence="2 3" key="1">
    <citation type="submission" date="2014-11" db="EMBL/GenBank/DDBJ databases">
        <title>Genetic blueprint of the zoonotic pathogen Toxocara canis.</title>
        <authorList>
            <person name="Zhu X.-Q."/>
            <person name="Korhonen P.K."/>
            <person name="Cai H."/>
            <person name="Young N.D."/>
            <person name="Nejsum P."/>
            <person name="von Samson-Himmelstjerna G."/>
            <person name="Boag P.R."/>
            <person name="Tan P."/>
            <person name="Li Q."/>
            <person name="Min J."/>
            <person name="Yang Y."/>
            <person name="Wang X."/>
            <person name="Fang X."/>
            <person name="Hall R.S."/>
            <person name="Hofmann A."/>
            <person name="Sternberg P.W."/>
            <person name="Jex A.R."/>
            <person name="Gasser R.B."/>
        </authorList>
    </citation>
    <scope>NUCLEOTIDE SEQUENCE [LARGE SCALE GENOMIC DNA]</scope>
    <source>
        <strain evidence="2">PN_DK_2014</strain>
    </source>
</reference>
<dbReference type="PROSITE" id="PS50055">
    <property type="entry name" value="TYR_PHOSPHATASE_PTP"/>
    <property type="match status" value="1"/>
</dbReference>
<dbReference type="OrthoDB" id="5843582at2759"/>
<protein>
    <submittedName>
        <fullName evidence="2">Receptor-type tyrosine-protein phosphatase zeta</fullName>
    </submittedName>
</protein>
<dbReference type="SMART" id="SM00194">
    <property type="entry name" value="PTPc"/>
    <property type="match status" value="1"/>
</dbReference>
<proteinExistence type="predicted"/>
<dbReference type="SUPFAM" id="SSF52799">
    <property type="entry name" value="(Phosphotyrosine protein) phosphatases II"/>
    <property type="match status" value="1"/>
</dbReference>
<dbReference type="PANTHER" id="PTHR19134:SF559">
    <property type="entry name" value="TYROSINE-PROTEIN PHOSPHATASE DOMAIN-CONTAINING PROTEIN"/>
    <property type="match status" value="1"/>
</dbReference>